<accession>A0A6A6VAI7</accession>
<name>A0A6A6VAI7_9PLEO</name>
<evidence type="ECO:0000313" key="1">
    <source>
        <dbReference type="EMBL" id="KAF2746301.1"/>
    </source>
</evidence>
<organism evidence="1 2">
    <name type="scientific">Sporormia fimetaria CBS 119925</name>
    <dbReference type="NCBI Taxonomy" id="1340428"/>
    <lineage>
        <taxon>Eukaryota</taxon>
        <taxon>Fungi</taxon>
        <taxon>Dikarya</taxon>
        <taxon>Ascomycota</taxon>
        <taxon>Pezizomycotina</taxon>
        <taxon>Dothideomycetes</taxon>
        <taxon>Pleosporomycetidae</taxon>
        <taxon>Pleosporales</taxon>
        <taxon>Sporormiaceae</taxon>
        <taxon>Sporormia</taxon>
    </lineage>
</organism>
<dbReference type="Proteomes" id="UP000799440">
    <property type="component" value="Unassembled WGS sequence"/>
</dbReference>
<dbReference type="AlphaFoldDB" id="A0A6A6VAI7"/>
<keyword evidence="2" id="KW-1185">Reference proteome</keyword>
<protein>
    <submittedName>
        <fullName evidence="1">Uncharacterized protein</fullName>
    </submittedName>
</protein>
<reference evidence="1" key="1">
    <citation type="journal article" date="2020" name="Stud. Mycol.">
        <title>101 Dothideomycetes genomes: a test case for predicting lifestyles and emergence of pathogens.</title>
        <authorList>
            <person name="Haridas S."/>
            <person name="Albert R."/>
            <person name="Binder M."/>
            <person name="Bloem J."/>
            <person name="Labutti K."/>
            <person name="Salamov A."/>
            <person name="Andreopoulos B."/>
            <person name="Baker S."/>
            <person name="Barry K."/>
            <person name="Bills G."/>
            <person name="Bluhm B."/>
            <person name="Cannon C."/>
            <person name="Castanera R."/>
            <person name="Culley D."/>
            <person name="Daum C."/>
            <person name="Ezra D."/>
            <person name="Gonzalez J."/>
            <person name="Henrissat B."/>
            <person name="Kuo A."/>
            <person name="Liang C."/>
            <person name="Lipzen A."/>
            <person name="Lutzoni F."/>
            <person name="Magnuson J."/>
            <person name="Mondo S."/>
            <person name="Nolan M."/>
            <person name="Ohm R."/>
            <person name="Pangilinan J."/>
            <person name="Park H.-J."/>
            <person name="Ramirez L."/>
            <person name="Alfaro M."/>
            <person name="Sun H."/>
            <person name="Tritt A."/>
            <person name="Yoshinaga Y."/>
            <person name="Zwiers L.-H."/>
            <person name="Turgeon B."/>
            <person name="Goodwin S."/>
            <person name="Spatafora J."/>
            <person name="Crous P."/>
            <person name="Grigoriev I."/>
        </authorList>
    </citation>
    <scope>NUCLEOTIDE SEQUENCE</scope>
    <source>
        <strain evidence="1">CBS 119925</strain>
    </source>
</reference>
<feature type="non-terminal residue" evidence="1">
    <location>
        <position position="158"/>
    </location>
</feature>
<proteinExistence type="predicted"/>
<evidence type="ECO:0000313" key="2">
    <source>
        <dbReference type="Proteomes" id="UP000799440"/>
    </source>
</evidence>
<sequence length="158" mass="17819">MSGCRSRDLRPQKVGDGVQWHSRAYAHRTSTRNRVGALSNCMLPDMRCVAGNVPDFYVRDKAPVRHLSRLRPFQLQFNLVRHKELGICGVEVLEVLFELQADPTCRNSGHCVYNSVQTVFSALGPIEYTNNDNTLDKAVLEEDNVWGMRLSVGFPVSL</sequence>
<gene>
    <name evidence="1" type="ORF">M011DRAFT_468771</name>
</gene>
<dbReference type="EMBL" id="MU006578">
    <property type="protein sequence ID" value="KAF2746301.1"/>
    <property type="molecule type" value="Genomic_DNA"/>
</dbReference>